<accession>A0A0M5M0P6</accession>
<name>A0A0M5M0P6_9CAUD</name>
<keyword evidence="2" id="KW-1185">Reference proteome</keyword>
<dbReference type="GeneID" id="26632151"/>
<gene>
    <name evidence="1" type="ORF">SEA_ARCHIE_44</name>
</gene>
<dbReference type="EMBL" id="KT591489">
    <property type="protein sequence ID" value="ALF00350.1"/>
    <property type="molecule type" value="Genomic_DNA"/>
</dbReference>
<sequence>MSEKAVRDNVLAAVSLAALILLGAIVLSELFAGWQA</sequence>
<dbReference type="KEGG" id="vg:26632151"/>
<dbReference type="RefSeq" id="YP_009205511.1">
    <property type="nucleotide sequence ID" value="NC_028878.1"/>
</dbReference>
<dbReference type="Proteomes" id="UP000201697">
    <property type="component" value="Segment"/>
</dbReference>
<evidence type="ECO:0000313" key="1">
    <source>
        <dbReference type="EMBL" id="ALF00350.1"/>
    </source>
</evidence>
<evidence type="ECO:0000313" key="2">
    <source>
        <dbReference type="Proteomes" id="UP000201697"/>
    </source>
</evidence>
<organism evidence="1 2">
    <name type="scientific">Mycobacterium phage Archie</name>
    <dbReference type="NCBI Taxonomy" id="1718599"/>
    <lineage>
        <taxon>Viruses</taxon>
        <taxon>Duplodnaviria</taxon>
        <taxon>Heunggongvirae</taxon>
        <taxon>Uroviricota</taxon>
        <taxon>Caudoviricetes</taxon>
        <taxon>Vilmaviridae</taxon>
        <taxon>Lclasvirinae</taxon>
        <taxon>Faithunavirus</taxon>
        <taxon>Faithunavirus archie</taxon>
    </lineage>
</organism>
<proteinExistence type="predicted"/>
<protein>
    <submittedName>
        <fullName evidence="1">Uncharacterized protein</fullName>
    </submittedName>
</protein>
<reference evidence="1 2" key="1">
    <citation type="submission" date="2015-08" db="EMBL/GenBank/DDBJ databases">
        <authorList>
            <person name="Clarke R.M."/>
            <person name="Taylor B.J."/>
            <person name="Thorniley A.J."/>
            <person name="Dasenko M.A."/>
            <person name="Denver D.R."/>
            <person name="Garcia-Ruiz H."/>
            <person name="Hoyer J.S."/>
            <person name="Jogdeo S."/>
            <person name="Sullivan C.M."/>
            <person name="Peterson M.R."/>
            <person name="Rowley E.R."/>
            <person name="Schnitzler C.E."/>
            <person name="Vining K.J."/>
            <person name="Almabruk K.H."/>
            <person name="Banawas S."/>
            <person name="Beatty C."/>
            <person name="Bullock C.J."/>
            <person name="Cappellazzi J.E."/>
            <person name="Chagani S.E."/>
            <person name="Chatterjee P."/>
            <person name="Cram E.D."/>
            <person name="Elorriaga M.E."/>
            <person name="Esser M."/>
            <person name="Fellows E.J."/>
            <person name="Garcia G.R."/>
            <person name="Gullaba J.M."/>
            <person name="Kinsley M.A."/>
            <person name="Luo F."/>
            <person name="McGinnis M."/>
            <person name="Paquette C.E."/>
            <person name="Reddekopp R.L."/>
            <person name="Rosen K.L."/>
            <person name="Sahlfeld L.M."/>
            <person name="Vondras A.M."/>
            <person name="Wang J.X."/>
            <person name="Weiss E.S."/>
            <person name="Wernick R."/>
            <person name="Abuelizz H.A."/>
            <person name="Amaro Y."/>
            <person name="Archer C.L."/>
            <person name="Basu A."/>
            <person name="Bellinger M.R."/>
            <person name="Johnson S.F."/>
            <person name="Kitchen S.A."/>
            <person name="Li M."/>
            <person name="Morey-Castro K.E."/>
            <person name="Lavalleur H.J."/>
            <person name="Rangel L.J."/>
            <person name="Ree J.F."/>
            <person name="Shay S.D."/>
            <person name="Sheng Y."/>
            <person name="Smyth J.C."/>
            <person name="Stamm E.A."/>
            <person name="Taylor C.R."/>
            <person name="Vining O.B."/>
            <person name="Wanzeck K.M."/>
            <person name="Watson G."/>
            <person name="Bruck A.J."/>
            <person name="Anders K.R."/>
            <person name="Bradley K.W."/>
            <person name="Asai D.J."/>
            <person name="Bowman C.A."/>
            <person name="Russell D.A."/>
            <person name="Pope W.H."/>
            <person name="Jacobs-Sera D."/>
            <person name="Hendrix R.W."/>
            <person name="Hatfull G.F."/>
        </authorList>
    </citation>
    <scope>NUCLEOTIDE SEQUENCE [LARGE SCALE GENOMIC DNA]</scope>
</reference>